<dbReference type="RefSeq" id="WP_274493761.1">
    <property type="nucleotide sequence ID" value="NZ_CP118166.1"/>
</dbReference>
<keyword evidence="4" id="KW-1185">Reference proteome</keyword>
<evidence type="ECO:0000259" key="2">
    <source>
        <dbReference type="Pfam" id="PF10074"/>
    </source>
</evidence>
<organism evidence="3 4">
    <name type="scientific">Hyphococcus flavus</name>
    <dbReference type="NCBI Taxonomy" id="1866326"/>
    <lineage>
        <taxon>Bacteria</taxon>
        <taxon>Pseudomonadati</taxon>
        <taxon>Pseudomonadota</taxon>
        <taxon>Alphaproteobacteria</taxon>
        <taxon>Parvularculales</taxon>
        <taxon>Parvularculaceae</taxon>
        <taxon>Hyphococcus</taxon>
    </lineage>
</organism>
<reference evidence="3" key="1">
    <citation type="submission" date="2023-02" db="EMBL/GenBank/DDBJ databases">
        <title>Genome sequence of Hyphococcus flavus.</title>
        <authorList>
            <person name="Rong J.-C."/>
            <person name="Zhao Q."/>
            <person name="Yi M."/>
            <person name="Wu J.-Y."/>
        </authorList>
    </citation>
    <scope>NUCLEOTIDE SEQUENCE</scope>
    <source>
        <strain evidence="3">MCCC 1K03223</strain>
    </source>
</reference>
<dbReference type="AlphaFoldDB" id="A0AAE9ZJS3"/>
<dbReference type="KEGG" id="hfl:PUV54_01565"/>
<dbReference type="InterPro" id="IPR018754">
    <property type="entry name" value="RovC-like_DNA-bd"/>
</dbReference>
<gene>
    <name evidence="3" type="ORF">PUV54_01565</name>
</gene>
<dbReference type="Proteomes" id="UP001214043">
    <property type="component" value="Chromosome"/>
</dbReference>
<proteinExistence type="predicted"/>
<dbReference type="Pfam" id="PF10074">
    <property type="entry name" value="RovC_DNA-bd"/>
    <property type="match status" value="1"/>
</dbReference>
<evidence type="ECO:0000256" key="1">
    <source>
        <dbReference type="SAM" id="MobiDB-lite"/>
    </source>
</evidence>
<accession>A0AAE9ZJS3</accession>
<evidence type="ECO:0000313" key="3">
    <source>
        <dbReference type="EMBL" id="WDI31875.1"/>
    </source>
</evidence>
<evidence type="ECO:0000313" key="4">
    <source>
        <dbReference type="Proteomes" id="UP001214043"/>
    </source>
</evidence>
<name>A0AAE9ZJS3_9PROT</name>
<feature type="domain" description="T6SS Transcription factor RovC-like DNA binding" evidence="2">
    <location>
        <begin position="168"/>
        <end position="268"/>
    </location>
</feature>
<sequence length="269" mass="30271">MDRAVQQALPKHTPLTDGEARTSAGWAFEFLRRNPEFISAVESREKRTLPSKAVGGVAVVAVGEGESREGFGVLFCDRCDRPIDNTIVFWERDLSADIIDARIVNSPADETEDNVLKLEKFKCDKILLTGPGRTPQLLLKAGSKQIQINCIGGDFVSVGQAIIPQIAPDRNIERQLLAMRRLFHLYSEREFAETLFKPDAKGARLGEVLNALDLWLRQTPMRDIAVALYGEQLVDDDWAPEGGYLIDRVRRSIRRGRFMMEKGYRQLLG</sequence>
<protein>
    <submittedName>
        <fullName evidence="3">DUF2285 domain-containing protein</fullName>
    </submittedName>
</protein>
<feature type="region of interest" description="Disordered" evidence="1">
    <location>
        <begin position="1"/>
        <end position="20"/>
    </location>
</feature>
<dbReference type="EMBL" id="CP118166">
    <property type="protein sequence ID" value="WDI31875.1"/>
    <property type="molecule type" value="Genomic_DNA"/>
</dbReference>